<reference evidence="2" key="1">
    <citation type="submission" date="2020-11" db="EMBL/GenBank/DDBJ databases">
        <title>Sequencing the genomes of 1000 actinobacteria strains.</title>
        <authorList>
            <person name="Klenk H.-P."/>
        </authorList>
    </citation>
    <scope>NUCLEOTIDE SEQUENCE</scope>
    <source>
        <strain evidence="2">DSM 45356</strain>
    </source>
</reference>
<keyword evidence="3" id="KW-1185">Reference proteome</keyword>
<dbReference type="Proteomes" id="UP000622552">
    <property type="component" value="Unassembled WGS sequence"/>
</dbReference>
<evidence type="ECO:0000313" key="3">
    <source>
        <dbReference type="Proteomes" id="UP000622552"/>
    </source>
</evidence>
<accession>A0A8J7KVD2</accession>
<protein>
    <recommendedName>
        <fullName evidence="4">DUF3626 domain-containing protein</fullName>
    </recommendedName>
</protein>
<name>A0A8J7KVD2_9ACTN</name>
<feature type="compositionally biased region" description="Low complexity" evidence="1">
    <location>
        <begin position="170"/>
        <end position="183"/>
    </location>
</feature>
<dbReference type="Pfam" id="PF12294">
    <property type="entry name" value="DUF3626"/>
    <property type="match status" value="1"/>
</dbReference>
<dbReference type="AlphaFoldDB" id="A0A8J7KVD2"/>
<evidence type="ECO:0000256" key="1">
    <source>
        <dbReference type="SAM" id="MobiDB-lite"/>
    </source>
</evidence>
<dbReference type="EMBL" id="JADOUF010000001">
    <property type="protein sequence ID" value="MBG6135167.1"/>
    <property type="molecule type" value="Genomic_DNA"/>
</dbReference>
<organism evidence="2 3">
    <name type="scientific">Longispora fulva</name>
    <dbReference type="NCBI Taxonomy" id="619741"/>
    <lineage>
        <taxon>Bacteria</taxon>
        <taxon>Bacillati</taxon>
        <taxon>Actinomycetota</taxon>
        <taxon>Actinomycetes</taxon>
        <taxon>Micromonosporales</taxon>
        <taxon>Micromonosporaceae</taxon>
        <taxon>Longispora</taxon>
    </lineage>
</organism>
<proteinExistence type="predicted"/>
<gene>
    <name evidence="2" type="ORF">IW245_001361</name>
</gene>
<dbReference type="InterPro" id="IPR022074">
    <property type="entry name" value="DUF3626"/>
</dbReference>
<sequence length="183" mass="19230">MQQAARLTAAQRAALDDVRSLVRRDRVLPDSAALLAAVAAHGRITLNFHPDRLLADGRTVAEGLAADGRYRSQFETGVSNGGLTAYPGGERDGWEKRLFGGAYQAPGVLAAERPTYGVLAAAASPGGLSTTTSRPRYTARSTSPPTRRPWSWTPPSTARNPGSGWSRWPTGAGSLSSGTAASR</sequence>
<evidence type="ECO:0008006" key="4">
    <source>
        <dbReference type="Google" id="ProtNLM"/>
    </source>
</evidence>
<comment type="caution">
    <text evidence="2">The sequence shown here is derived from an EMBL/GenBank/DDBJ whole genome shotgun (WGS) entry which is preliminary data.</text>
</comment>
<feature type="region of interest" description="Disordered" evidence="1">
    <location>
        <begin position="123"/>
        <end position="183"/>
    </location>
</feature>
<feature type="compositionally biased region" description="Low complexity" evidence="1">
    <location>
        <begin position="129"/>
        <end position="157"/>
    </location>
</feature>
<evidence type="ECO:0000313" key="2">
    <source>
        <dbReference type="EMBL" id="MBG6135167.1"/>
    </source>
</evidence>